<dbReference type="InterPro" id="IPR003658">
    <property type="entry name" value="Anti-sigma_ant"/>
</dbReference>
<dbReference type="EMBL" id="JBHULU010000021">
    <property type="protein sequence ID" value="MFD2515137.1"/>
    <property type="molecule type" value="Genomic_DNA"/>
</dbReference>
<proteinExistence type="inferred from homology"/>
<evidence type="ECO:0000313" key="4">
    <source>
        <dbReference type="EMBL" id="MFD2515137.1"/>
    </source>
</evidence>
<organism evidence="4 5">
    <name type="scientific">Pontibacter locisalis</name>
    <dbReference type="NCBI Taxonomy" id="1719035"/>
    <lineage>
        <taxon>Bacteria</taxon>
        <taxon>Pseudomonadati</taxon>
        <taxon>Bacteroidota</taxon>
        <taxon>Cytophagia</taxon>
        <taxon>Cytophagales</taxon>
        <taxon>Hymenobacteraceae</taxon>
        <taxon>Pontibacter</taxon>
    </lineage>
</organism>
<protein>
    <recommendedName>
        <fullName evidence="2">Anti-sigma factor antagonist</fullName>
    </recommendedName>
</protein>
<dbReference type="PANTHER" id="PTHR33495:SF2">
    <property type="entry name" value="ANTI-SIGMA FACTOR ANTAGONIST TM_1081-RELATED"/>
    <property type="match status" value="1"/>
</dbReference>
<evidence type="ECO:0000313" key="5">
    <source>
        <dbReference type="Proteomes" id="UP001597544"/>
    </source>
</evidence>
<evidence type="ECO:0000256" key="1">
    <source>
        <dbReference type="ARBA" id="ARBA00009013"/>
    </source>
</evidence>
<gene>
    <name evidence="4" type="ORF">ACFSRY_14790</name>
</gene>
<dbReference type="Pfam" id="PF01740">
    <property type="entry name" value="STAS"/>
    <property type="match status" value="1"/>
</dbReference>
<dbReference type="InterPro" id="IPR002645">
    <property type="entry name" value="STAS_dom"/>
</dbReference>
<dbReference type="PANTHER" id="PTHR33495">
    <property type="entry name" value="ANTI-SIGMA FACTOR ANTAGONIST TM_1081-RELATED-RELATED"/>
    <property type="match status" value="1"/>
</dbReference>
<dbReference type="RefSeq" id="WP_377509256.1">
    <property type="nucleotide sequence ID" value="NZ_JBHULU010000021.1"/>
</dbReference>
<dbReference type="PROSITE" id="PS50801">
    <property type="entry name" value="STAS"/>
    <property type="match status" value="1"/>
</dbReference>
<sequence length="116" mass="12335">MKKFEADVEKDRDLSIVRLSGELDANTAVSADDALQSAITKDCKGLVIDCSELEYISSAGLGVVLATMHACNHNSIKLAFFGLQPKIMNVFSILGVEKIVSIASTEEEACKLVGGS</sequence>
<comment type="similarity">
    <text evidence="1 2">Belongs to the anti-sigma-factor antagonist family.</text>
</comment>
<dbReference type="SUPFAM" id="SSF52091">
    <property type="entry name" value="SpoIIaa-like"/>
    <property type="match status" value="1"/>
</dbReference>
<dbReference type="NCBIfam" id="TIGR00377">
    <property type="entry name" value="ant_ant_sig"/>
    <property type="match status" value="1"/>
</dbReference>
<feature type="domain" description="STAS" evidence="3">
    <location>
        <begin position="4"/>
        <end position="113"/>
    </location>
</feature>
<dbReference type="Proteomes" id="UP001597544">
    <property type="component" value="Unassembled WGS sequence"/>
</dbReference>
<keyword evidence="5" id="KW-1185">Reference proteome</keyword>
<evidence type="ECO:0000259" key="3">
    <source>
        <dbReference type="PROSITE" id="PS50801"/>
    </source>
</evidence>
<name>A0ABW5IND9_9BACT</name>
<dbReference type="Gene3D" id="3.30.750.24">
    <property type="entry name" value="STAS domain"/>
    <property type="match status" value="1"/>
</dbReference>
<evidence type="ECO:0000256" key="2">
    <source>
        <dbReference type="RuleBase" id="RU003749"/>
    </source>
</evidence>
<accession>A0ABW5IND9</accession>
<dbReference type="InterPro" id="IPR036513">
    <property type="entry name" value="STAS_dom_sf"/>
</dbReference>
<comment type="caution">
    <text evidence="4">The sequence shown here is derived from an EMBL/GenBank/DDBJ whole genome shotgun (WGS) entry which is preliminary data.</text>
</comment>
<reference evidence="5" key="1">
    <citation type="journal article" date="2019" name="Int. J. Syst. Evol. Microbiol.">
        <title>The Global Catalogue of Microorganisms (GCM) 10K type strain sequencing project: providing services to taxonomists for standard genome sequencing and annotation.</title>
        <authorList>
            <consortium name="The Broad Institute Genomics Platform"/>
            <consortium name="The Broad Institute Genome Sequencing Center for Infectious Disease"/>
            <person name="Wu L."/>
            <person name="Ma J."/>
        </authorList>
    </citation>
    <scope>NUCLEOTIDE SEQUENCE [LARGE SCALE GENOMIC DNA]</scope>
    <source>
        <strain evidence="5">KCTC 42498</strain>
    </source>
</reference>
<dbReference type="CDD" id="cd07043">
    <property type="entry name" value="STAS_anti-anti-sigma_factors"/>
    <property type="match status" value="1"/>
</dbReference>